<dbReference type="InterPro" id="IPR011990">
    <property type="entry name" value="TPR-like_helical_dom_sf"/>
</dbReference>
<dbReference type="Pfam" id="PF14559">
    <property type="entry name" value="TPR_19"/>
    <property type="match status" value="1"/>
</dbReference>
<reference evidence="3 4" key="1">
    <citation type="submission" date="2018-10" db="EMBL/GenBank/DDBJ databases">
        <authorList>
            <person name="Chen W.-M."/>
        </authorList>
    </citation>
    <scope>NUCLEOTIDE SEQUENCE [LARGE SCALE GENOMIC DNA]</scope>
    <source>
        <strain evidence="3 4">H-5</strain>
    </source>
</reference>
<evidence type="ECO:0000313" key="4">
    <source>
        <dbReference type="Proteomes" id="UP000275137"/>
    </source>
</evidence>
<sequence length="269" mass="28446">MSQRVKPTLLGVLLVMMWLAAACASKGAPVSATHQQADQRFNAASRALALGQPERAVQQFQQAIVLYDGLYALPQRTQAVLGLSRALSESGRVEEAMQCVQQALTTDLALSAADRSQLLGRKASLWLAQGDSEAAATAALQAQTECHSRCPDHAALTVLQARIALARGAWVEGKDKASQASLLAADKPREQANALRVLAQAELKLQQAQAAILAAEQALAIDQRLGLPPRIALDLQLLAEAHAAAGDVAKAAQYRQAAERARAAAGKLR</sequence>
<dbReference type="EMBL" id="RJVP01000001">
    <property type="protein sequence ID" value="ROH88173.1"/>
    <property type="molecule type" value="Genomic_DNA"/>
</dbReference>
<proteinExistence type="predicted"/>
<feature type="coiled-coil region" evidence="1">
    <location>
        <begin position="191"/>
        <end position="218"/>
    </location>
</feature>
<dbReference type="Gene3D" id="1.25.40.10">
    <property type="entry name" value="Tetratricopeptide repeat domain"/>
    <property type="match status" value="2"/>
</dbReference>
<feature type="chain" id="PRO_5018288683" description="Tetratricopeptide repeat protein" evidence="2">
    <location>
        <begin position="28"/>
        <end position="269"/>
    </location>
</feature>
<gene>
    <name evidence="3" type="ORF">ED236_01485</name>
</gene>
<name>A0A3N0V639_9PROT</name>
<evidence type="ECO:0000313" key="3">
    <source>
        <dbReference type="EMBL" id="ROH88173.1"/>
    </source>
</evidence>
<evidence type="ECO:0008006" key="5">
    <source>
        <dbReference type="Google" id="ProtNLM"/>
    </source>
</evidence>
<feature type="signal peptide" evidence="2">
    <location>
        <begin position="1"/>
        <end position="27"/>
    </location>
</feature>
<keyword evidence="2" id="KW-0732">Signal</keyword>
<dbReference type="RefSeq" id="WP_148042225.1">
    <property type="nucleotide sequence ID" value="NZ_RJVP01000001.1"/>
</dbReference>
<protein>
    <recommendedName>
        <fullName evidence="5">Tetratricopeptide repeat protein</fullName>
    </recommendedName>
</protein>
<dbReference type="AlphaFoldDB" id="A0A3N0V639"/>
<dbReference type="SUPFAM" id="SSF48452">
    <property type="entry name" value="TPR-like"/>
    <property type="match status" value="1"/>
</dbReference>
<evidence type="ECO:0000256" key="1">
    <source>
        <dbReference type="SAM" id="Coils"/>
    </source>
</evidence>
<dbReference type="PROSITE" id="PS51257">
    <property type="entry name" value="PROKAR_LIPOPROTEIN"/>
    <property type="match status" value="1"/>
</dbReference>
<comment type="caution">
    <text evidence="3">The sequence shown here is derived from an EMBL/GenBank/DDBJ whole genome shotgun (WGS) entry which is preliminary data.</text>
</comment>
<organism evidence="3 4">
    <name type="scientific">Pseudomethylobacillus aquaticus</name>
    <dbReference type="NCBI Taxonomy" id="2676064"/>
    <lineage>
        <taxon>Bacteria</taxon>
        <taxon>Pseudomonadati</taxon>
        <taxon>Pseudomonadota</taxon>
        <taxon>Betaproteobacteria</taxon>
        <taxon>Nitrosomonadales</taxon>
        <taxon>Methylophilaceae</taxon>
        <taxon>Pseudomethylobacillus</taxon>
    </lineage>
</organism>
<evidence type="ECO:0000256" key="2">
    <source>
        <dbReference type="SAM" id="SignalP"/>
    </source>
</evidence>
<dbReference type="Proteomes" id="UP000275137">
    <property type="component" value="Unassembled WGS sequence"/>
</dbReference>
<keyword evidence="1" id="KW-0175">Coiled coil</keyword>
<accession>A0A3N0V639</accession>
<keyword evidence="4" id="KW-1185">Reference proteome</keyword>